<keyword evidence="8" id="KW-0539">Nucleus</keyword>
<feature type="region of interest" description="Disordered" evidence="10">
    <location>
        <begin position="330"/>
        <end position="374"/>
    </location>
</feature>
<evidence type="ECO:0000256" key="7">
    <source>
        <dbReference type="ARBA" id="ARBA00023132"/>
    </source>
</evidence>
<accession>A0A6P6VY87</accession>
<feature type="compositionally biased region" description="Polar residues" evidence="10">
    <location>
        <begin position="42"/>
        <end position="61"/>
    </location>
</feature>
<dbReference type="RefSeq" id="XP_027108093.1">
    <property type="nucleotide sequence ID" value="XM_027252292.2"/>
</dbReference>
<dbReference type="GO" id="GO:0003723">
    <property type="term" value="F:RNA binding"/>
    <property type="evidence" value="ECO:0007669"/>
    <property type="project" value="TreeGrafter"/>
</dbReference>
<evidence type="ECO:0000259" key="11">
    <source>
        <dbReference type="PROSITE" id="PS51434"/>
    </source>
</evidence>
<feature type="region of interest" description="Disordered" evidence="10">
    <location>
        <begin position="23"/>
        <end position="86"/>
    </location>
</feature>
<dbReference type="InterPro" id="IPR036903">
    <property type="entry name" value="Nup98_auto-Pept-S59_dom_sf"/>
</dbReference>
<evidence type="ECO:0000256" key="5">
    <source>
        <dbReference type="ARBA" id="ARBA00022927"/>
    </source>
</evidence>
<feature type="compositionally biased region" description="Low complexity" evidence="10">
    <location>
        <begin position="23"/>
        <end position="41"/>
    </location>
</feature>
<comment type="similarity">
    <text evidence="2">Belongs to the nucleoporin GLFG family.</text>
</comment>
<keyword evidence="4" id="KW-0509">mRNA transport</keyword>
<sequence>MPLLFCASLIKSSKMVKSSKNSLFGQSGSSSSSPSGSGSSSVHGQMNCPSSSGSSLVYGQINNSSSSTSSLNSPGGYFASNQNPQEPCQQTQVAPLLVTFSSSDQPAFGFWFGTRESASIGSSASVSSSRSPFGSRNVKSILGNSGSQFGALGTISFGLSNSTTTGFGQVSSFGSVHENPASSNIGPGYSSAPAFGASGTRNVRPSNTRSCGPSQKPSFGQLASSFGGSNLPGKTPFRTQNLHSGTNDSRVATQAGGQVINGLQTASLAAEVVQSSGSNSFRSQPELQILVDDPGCTLSVQLGNPGIHVKVFCNEEKVATFKVDNVLISKENPGPQVFNSTKDSPWNDKAKESSGQQGPSNNMNESGLSDQTSNDEVVENRYVGSNLSTNGVIYNHNPIPARCFHIIVKEDEDGEVADGEEGEVAGNAGQNPNIAAIMPKIHSADCYTKPPIKELAARERAEPGFCARVKDFVFGRQGYGSIKFLGETDVRELDLESFIQFNHGEVIVYMDESKKPPIGQGLNRPAEITLFNVRCIDKNSRKAYIDGPMVEKYKEMLRQKAAELGAEMVSYDPQQGEWKFKFQHF</sequence>
<evidence type="ECO:0000256" key="10">
    <source>
        <dbReference type="SAM" id="MobiDB-lite"/>
    </source>
</evidence>
<dbReference type="OrthoDB" id="3797628at2759"/>
<keyword evidence="6" id="KW-0811">Translocation</keyword>
<dbReference type="Pfam" id="PF04096">
    <property type="entry name" value="Nucleoporin2"/>
    <property type="match status" value="1"/>
</dbReference>
<keyword evidence="3" id="KW-0813">Transport</keyword>
<dbReference type="GO" id="GO:0051028">
    <property type="term" value="P:mRNA transport"/>
    <property type="evidence" value="ECO:0007669"/>
    <property type="project" value="UniProtKB-KW"/>
</dbReference>
<evidence type="ECO:0000256" key="4">
    <source>
        <dbReference type="ARBA" id="ARBA00022816"/>
    </source>
</evidence>
<dbReference type="GeneID" id="113727896"/>
<dbReference type="GO" id="GO:0034398">
    <property type="term" value="P:telomere tethering at nuclear periphery"/>
    <property type="evidence" value="ECO:0007669"/>
    <property type="project" value="TreeGrafter"/>
</dbReference>
<evidence type="ECO:0000256" key="6">
    <source>
        <dbReference type="ARBA" id="ARBA00023010"/>
    </source>
</evidence>
<dbReference type="GO" id="GO:0044614">
    <property type="term" value="C:nuclear pore cytoplasmic filaments"/>
    <property type="evidence" value="ECO:0007669"/>
    <property type="project" value="TreeGrafter"/>
</dbReference>
<dbReference type="PANTHER" id="PTHR23198:SF6">
    <property type="entry name" value="NUCLEAR PORE COMPLEX PROTEIN NUP98-NUP96"/>
    <property type="match status" value="1"/>
</dbReference>
<dbReference type="Gene3D" id="3.30.1610.10">
    <property type="entry name" value="Peptidase S59, nucleoporin"/>
    <property type="match status" value="1"/>
</dbReference>
<dbReference type="PROSITE" id="PS51434">
    <property type="entry name" value="NUP_C"/>
    <property type="match status" value="1"/>
</dbReference>
<dbReference type="GO" id="GO:0048573">
    <property type="term" value="P:photoperiodism, flowering"/>
    <property type="evidence" value="ECO:0007669"/>
    <property type="project" value="UniProtKB-ARBA"/>
</dbReference>
<keyword evidence="7" id="KW-0906">Nuclear pore complex</keyword>
<reference evidence="12" key="1">
    <citation type="journal article" date="2025" name="Foods">
        <title>Unveiling the Microbial Signatures of Arabica Coffee Cherries: Insights into Ripeness Specific Diversity, Functional Traits, and Implications for Quality and Safety.</title>
        <authorList>
            <consortium name="RefSeq"/>
            <person name="Tenea G.N."/>
            <person name="Cifuentes V."/>
            <person name="Reyes P."/>
            <person name="Cevallos-Vallejos M."/>
        </authorList>
    </citation>
    <scope>NUCLEOTIDE SEQUENCE [LARGE SCALE GENOMIC DNA]</scope>
</reference>
<dbReference type="InterPro" id="IPR007230">
    <property type="entry name" value="Nup98_auto-Pept-S59_dom"/>
</dbReference>
<evidence type="ECO:0000256" key="9">
    <source>
        <dbReference type="ARBA" id="ARBA00065263"/>
    </source>
</evidence>
<proteinExistence type="inferred from homology"/>
<reference evidence="13" key="2">
    <citation type="submission" date="2025-08" db="UniProtKB">
        <authorList>
            <consortium name="RefSeq"/>
        </authorList>
    </citation>
    <scope>IDENTIFICATION</scope>
    <source>
        <tissue evidence="13">Leaves</tissue>
    </source>
</reference>
<dbReference type="GO" id="GO:0000973">
    <property type="term" value="P:post-transcriptional tethering of RNA polymerase II gene DNA at nuclear periphery"/>
    <property type="evidence" value="ECO:0007669"/>
    <property type="project" value="TreeGrafter"/>
</dbReference>
<dbReference type="PANTHER" id="PTHR23198">
    <property type="entry name" value="NUCLEOPORIN"/>
    <property type="match status" value="1"/>
</dbReference>
<keyword evidence="5" id="KW-0653">Protein transport</keyword>
<evidence type="ECO:0000313" key="13">
    <source>
        <dbReference type="RefSeq" id="XP_027108093.1"/>
    </source>
</evidence>
<dbReference type="AlphaFoldDB" id="A0A6P6VY87"/>
<name>A0A6P6VY87_COFAR</name>
<evidence type="ECO:0000256" key="3">
    <source>
        <dbReference type="ARBA" id="ARBA00022448"/>
    </source>
</evidence>
<evidence type="ECO:0000256" key="2">
    <source>
        <dbReference type="ARBA" id="ARBA00008926"/>
    </source>
</evidence>
<comment type="subcellular location">
    <subcellularLocation>
        <location evidence="1">Nucleus</location>
        <location evidence="1">Nuclear pore complex</location>
    </subcellularLocation>
</comment>
<feature type="compositionally biased region" description="Polar residues" evidence="10">
    <location>
        <begin position="353"/>
        <end position="374"/>
    </location>
</feature>
<evidence type="ECO:0000256" key="1">
    <source>
        <dbReference type="ARBA" id="ARBA00004567"/>
    </source>
</evidence>
<dbReference type="GO" id="GO:0006606">
    <property type="term" value="P:protein import into nucleus"/>
    <property type="evidence" value="ECO:0007669"/>
    <property type="project" value="TreeGrafter"/>
</dbReference>
<dbReference type="FunFam" id="3.30.1610.10:FF:000002">
    <property type="entry name" value="nuclear pore complex protein NUP98A"/>
    <property type="match status" value="1"/>
</dbReference>
<gene>
    <name evidence="13" type="primary">LOC113727896</name>
</gene>
<feature type="compositionally biased region" description="Low complexity" evidence="10">
    <location>
        <begin position="62"/>
        <end position="73"/>
    </location>
</feature>
<dbReference type="GO" id="GO:0008139">
    <property type="term" value="F:nuclear localization sequence binding"/>
    <property type="evidence" value="ECO:0007669"/>
    <property type="project" value="TreeGrafter"/>
</dbReference>
<dbReference type="GO" id="GO:0006405">
    <property type="term" value="P:RNA export from nucleus"/>
    <property type="evidence" value="ECO:0007669"/>
    <property type="project" value="TreeGrafter"/>
</dbReference>
<organism evidence="12 13">
    <name type="scientific">Coffea arabica</name>
    <name type="common">Arabian coffee</name>
    <dbReference type="NCBI Taxonomy" id="13443"/>
    <lineage>
        <taxon>Eukaryota</taxon>
        <taxon>Viridiplantae</taxon>
        <taxon>Streptophyta</taxon>
        <taxon>Embryophyta</taxon>
        <taxon>Tracheophyta</taxon>
        <taxon>Spermatophyta</taxon>
        <taxon>Magnoliopsida</taxon>
        <taxon>eudicotyledons</taxon>
        <taxon>Gunneridae</taxon>
        <taxon>Pentapetalae</taxon>
        <taxon>asterids</taxon>
        <taxon>lamiids</taxon>
        <taxon>Gentianales</taxon>
        <taxon>Rubiaceae</taxon>
        <taxon>Ixoroideae</taxon>
        <taxon>Gardenieae complex</taxon>
        <taxon>Bertiereae - Coffeeae clade</taxon>
        <taxon>Coffeeae</taxon>
        <taxon>Coffea</taxon>
    </lineage>
</organism>
<dbReference type="GO" id="GO:0017056">
    <property type="term" value="F:structural constituent of nuclear pore"/>
    <property type="evidence" value="ECO:0007669"/>
    <property type="project" value="InterPro"/>
</dbReference>
<protein>
    <recommendedName>
        <fullName evidence="11">Peptidase S59 domain-containing protein</fullName>
    </recommendedName>
</protein>
<evidence type="ECO:0000313" key="12">
    <source>
        <dbReference type="Proteomes" id="UP001652660"/>
    </source>
</evidence>
<feature type="domain" description="Peptidase S59" evidence="11">
    <location>
        <begin position="443"/>
        <end position="585"/>
    </location>
</feature>
<dbReference type="SUPFAM" id="SSF82215">
    <property type="entry name" value="C-terminal autoproteolytic domain of nucleoporin nup98"/>
    <property type="match status" value="1"/>
</dbReference>
<dbReference type="InterPro" id="IPR037665">
    <property type="entry name" value="Nucleoporin_S59-like"/>
</dbReference>
<evidence type="ECO:0000256" key="8">
    <source>
        <dbReference type="ARBA" id="ARBA00023242"/>
    </source>
</evidence>
<keyword evidence="12" id="KW-1185">Reference proteome</keyword>
<dbReference type="Proteomes" id="UP001652660">
    <property type="component" value="Chromosome 2c"/>
</dbReference>
<comment type="subunit">
    <text evidence="9">Part of the nuclear pore complex (NPC). The NPC has an eight-fold symmetrical structure comprising a central transport channel and two rings, the cytoplasmic and nuclear rings, to which eight filaments are attached. The cytoplasmic filaments have loose ends, while the nuclear filaments are joined in a distal ring, forming a nuclear basket. NPCs are highly dynamic in configuration and composition, and can be devided in 3 subcomplexes, the NUP62 subcomplex, the NUP107-160 subcomplex and the NUP93 subcomplex, containing approximately 30 different nucleoporin proteins.</text>
</comment>